<dbReference type="PROSITE" id="PS51864">
    <property type="entry name" value="ASTACIN"/>
    <property type="match status" value="1"/>
</dbReference>
<evidence type="ECO:0000256" key="2">
    <source>
        <dbReference type="RuleBase" id="RU361183"/>
    </source>
</evidence>
<keyword evidence="1 2" id="KW-0645">Protease</keyword>
<proteinExistence type="predicted"/>
<keyword evidence="1 2" id="KW-0862">Zinc</keyword>
<dbReference type="GO" id="GO:0008270">
    <property type="term" value="F:zinc ion binding"/>
    <property type="evidence" value="ECO:0007669"/>
    <property type="project" value="UniProtKB-UniRule"/>
</dbReference>
<evidence type="ECO:0000313" key="4">
    <source>
        <dbReference type="EMBL" id="VDL68322.1"/>
    </source>
</evidence>
<name>A0A0N4XQC9_NIPBR</name>
<keyword evidence="1 2" id="KW-0479">Metal-binding</keyword>
<dbReference type="EMBL" id="UYSL01009468">
    <property type="protein sequence ID" value="VDL68322.1"/>
    <property type="molecule type" value="Genomic_DNA"/>
</dbReference>
<feature type="binding site" evidence="1">
    <location>
        <position position="42"/>
    </location>
    <ligand>
        <name>Zn(2+)</name>
        <dbReference type="ChEBI" id="CHEBI:29105"/>
        <note>catalytic</note>
    </ligand>
</feature>
<dbReference type="WBParaSite" id="NBR_0000473101-mRNA-1">
    <property type="protein sequence ID" value="NBR_0000473101-mRNA-1"/>
    <property type="gene ID" value="NBR_0000473101"/>
</dbReference>
<comment type="caution">
    <text evidence="1">Lacks conserved residue(s) required for the propagation of feature annotation.</text>
</comment>
<feature type="domain" description="Peptidase M12A" evidence="3">
    <location>
        <begin position="1"/>
        <end position="81"/>
    </location>
</feature>
<dbReference type="InterPro" id="IPR024079">
    <property type="entry name" value="MetalloPept_cat_dom_sf"/>
</dbReference>
<sequence>CTARSSPLGNIFHFFILEVIFLHFFQFGVTSHELAHTLGVFHEQSRYDRDPVVQLNSRVVAPELLFNFAKVNFHPELSSGC</sequence>
<dbReference type="SUPFAM" id="SSF55486">
    <property type="entry name" value="Metalloproteases ('zincins'), catalytic domain"/>
    <property type="match status" value="1"/>
</dbReference>
<dbReference type="GO" id="GO:0004222">
    <property type="term" value="F:metalloendopeptidase activity"/>
    <property type="evidence" value="ECO:0007669"/>
    <property type="project" value="UniProtKB-UniRule"/>
</dbReference>
<dbReference type="InterPro" id="IPR001506">
    <property type="entry name" value="Peptidase_M12A"/>
</dbReference>
<dbReference type="STRING" id="27835.A0A0N4XQC9"/>
<dbReference type="AlphaFoldDB" id="A0A0N4XQC9"/>
<feature type="binding site" evidence="1">
    <location>
        <position position="32"/>
    </location>
    <ligand>
        <name>Zn(2+)</name>
        <dbReference type="ChEBI" id="CHEBI:29105"/>
        <note>catalytic</note>
    </ligand>
</feature>
<keyword evidence="1 2" id="KW-0378">Hydrolase</keyword>
<reference evidence="4 5" key="2">
    <citation type="submission" date="2018-11" db="EMBL/GenBank/DDBJ databases">
        <authorList>
            <consortium name="Pathogen Informatics"/>
        </authorList>
    </citation>
    <scope>NUCLEOTIDE SEQUENCE [LARGE SCALE GENOMIC DNA]</scope>
</reference>
<dbReference type="Proteomes" id="UP000271162">
    <property type="component" value="Unassembled WGS sequence"/>
</dbReference>
<protein>
    <recommendedName>
        <fullName evidence="2">Metalloendopeptidase</fullName>
        <ecNumber evidence="2">3.4.24.-</ecNumber>
    </recommendedName>
</protein>
<feature type="binding site" evidence="1">
    <location>
        <position position="36"/>
    </location>
    <ligand>
        <name>Zn(2+)</name>
        <dbReference type="ChEBI" id="CHEBI:29105"/>
        <note>catalytic</note>
    </ligand>
</feature>
<keyword evidence="5" id="KW-1185">Reference proteome</keyword>
<dbReference type="Gene3D" id="3.40.390.10">
    <property type="entry name" value="Collagenase (Catalytic Domain)"/>
    <property type="match status" value="1"/>
</dbReference>
<evidence type="ECO:0000259" key="3">
    <source>
        <dbReference type="PROSITE" id="PS51864"/>
    </source>
</evidence>
<reference evidence="6" key="1">
    <citation type="submission" date="2017-02" db="UniProtKB">
        <authorList>
            <consortium name="WormBaseParasite"/>
        </authorList>
    </citation>
    <scope>IDENTIFICATION</scope>
</reference>
<feature type="active site" evidence="1">
    <location>
        <position position="33"/>
    </location>
</feature>
<evidence type="ECO:0000313" key="5">
    <source>
        <dbReference type="Proteomes" id="UP000271162"/>
    </source>
</evidence>
<dbReference type="EC" id="3.4.24.-" evidence="2"/>
<dbReference type="PRINTS" id="PR00480">
    <property type="entry name" value="ASTACIN"/>
</dbReference>
<evidence type="ECO:0000256" key="1">
    <source>
        <dbReference type="PROSITE-ProRule" id="PRU01211"/>
    </source>
</evidence>
<accession>A0A0N4XQC9</accession>
<comment type="cofactor">
    <cofactor evidence="1 2">
        <name>Zn(2+)</name>
        <dbReference type="ChEBI" id="CHEBI:29105"/>
    </cofactor>
    <text evidence="1 2">Binds 1 zinc ion per subunit.</text>
</comment>
<dbReference type="Pfam" id="PF01400">
    <property type="entry name" value="Astacin"/>
    <property type="match status" value="1"/>
</dbReference>
<dbReference type="GO" id="GO:0006508">
    <property type="term" value="P:proteolysis"/>
    <property type="evidence" value="ECO:0007669"/>
    <property type="project" value="UniProtKB-KW"/>
</dbReference>
<keyword evidence="1 2" id="KW-0482">Metalloprotease</keyword>
<organism evidence="6">
    <name type="scientific">Nippostrongylus brasiliensis</name>
    <name type="common">Rat hookworm</name>
    <dbReference type="NCBI Taxonomy" id="27835"/>
    <lineage>
        <taxon>Eukaryota</taxon>
        <taxon>Metazoa</taxon>
        <taxon>Ecdysozoa</taxon>
        <taxon>Nematoda</taxon>
        <taxon>Chromadorea</taxon>
        <taxon>Rhabditida</taxon>
        <taxon>Rhabditina</taxon>
        <taxon>Rhabditomorpha</taxon>
        <taxon>Strongyloidea</taxon>
        <taxon>Heligmosomidae</taxon>
        <taxon>Nippostrongylus</taxon>
    </lineage>
</organism>
<evidence type="ECO:0000313" key="6">
    <source>
        <dbReference type="WBParaSite" id="NBR_0000473101-mRNA-1"/>
    </source>
</evidence>
<gene>
    <name evidence="4" type="ORF">NBR_LOCUS4733</name>
</gene>